<evidence type="ECO:0000313" key="2">
    <source>
        <dbReference type="Proteomes" id="UP001235849"/>
    </source>
</evidence>
<protein>
    <submittedName>
        <fullName evidence="1">Uncharacterized protein</fullName>
    </submittedName>
</protein>
<name>A0ABT7B5G7_9CYAN</name>
<gene>
    <name evidence="1" type="ORF">PMG25_10005</name>
</gene>
<comment type="caution">
    <text evidence="1">The sequence shown here is derived from an EMBL/GenBank/DDBJ whole genome shotgun (WGS) entry which is preliminary data.</text>
</comment>
<evidence type="ECO:0000313" key="1">
    <source>
        <dbReference type="EMBL" id="MDJ1174423.1"/>
    </source>
</evidence>
<accession>A0ABT7B5G7</accession>
<reference evidence="1 2" key="1">
    <citation type="submission" date="2023-01" db="EMBL/GenBank/DDBJ databases">
        <title>Novel diversity within Roseofilum (Cyanobacteria; Desertifilaceae) from marine benthic mats with descriptions of four novel species.</title>
        <authorList>
            <person name="Wang Y."/>
            <person name="Berthold D.E."/>
            <person name="Hu J."/>
            <person name="Lefler F.W."/>
            <person name="Laughinghouse H.D. IV."/>
        </authorList>
    </citation>
    <scope>NUCLEOTIDE SEQUENCE [LARGE SCALE GENOMIC DNA]</scope>
    <source>
        <strain evidence="1 2">BLCC-M114</strain>
    </source>
</reference>
<sequence>MAKLPIEITVLVNQLKQQALDIVDESLAIELKVFEQFGETEQTIAALDEMKNAGEDAASADSQLSTLQLQIAKIQPDAPSDVLKLLTKVIERTQLRIPALQRSIQEVQQEYQV</sequence>
<dbReference type="EMBL" id="JAQOSO010000055">
    <property type="protein sequence ID" value="MDJ1174423.1"/>
    <property type="molecule type" value="Genomic_DNA"/>
</dbReference>
<dbReference type="RefSeq" id="WP_283766753.1">
    <property type="nucleotide sequence ID" value="NZ_JAQOSO010000055.1"/>
</dbReference>
<keyword evidence="2" id="KW-1185">Reference proteome</keyword>
<dbReference type="Proteomes" id="UP001235849">
    <property type="component" value="Unassembled WGS sequence"/>
</dbReference>
<organism evidence="1 2">
    <name type="scientific">Roseofilum capinflatum BLCC-M114</name>
    <dbReference type="NCBI Taxonomy" id="3022440"/>
    <lineage>
        <taxon>Bacteria</taxon>
        <taxon>Bacillati</taxon>
        <taxon>Cyanobacteriota</taxon>
        <taxon>Cyanophyceae</taxon>
        <taxon>Desertifilales</taxon>
        <taxon>Desertifilaceae</taxon>
        <taxon>Roseofilum</taxon>
        <taxon>Roseofilum capinflatum</taxon>
    </lineage>
</organism>
<proteinExistence type="predicted"/>